<evidence type="ECO:0000256" key="2">
    <source>
        <dbReference type="SAM" id="Phobius"/>
    </source>
</evidence>
<dbReference type="CDD" id="cd02244">
    <property type="entry name" value="cupin_7S_vicilin-like_N"/>
    <property type="match status" value="1"/>
</dbReference>
<evidence type="ECO:0000313" key="4">
    <source>
        <dbReference type="EMBL" id="KAK7243009.1"/>
    </source>
</evidence>
<dbReference type="InterPro" id="IPR006045">
    <property type="entry name" value="Cupin_1"/>
</dbReference>
<dbReference type="InterPro" id="IPR050253">
    <property type="entry name" value="Seed_Storage-Functional"/>
</dbReference>
<evidence type="ECO:0000313" key="5">
    <source>
        <dbReference type="Proteomes" id="UP001372338"/>
    </source>
</evidence>
<keyword evidence="2" id="KW-0472">Membrane</keyword>
<feature type="compositionally biased region" description="Basic and acidic residues" evidence="1">
    <location>
        <begin position="93"/>
        <end position="111"/>
    </location>
</feature>
<accession>A0AAN9DYB4</accession>
<dbReference type="PANTHER" id="PTHR31189:SF13">
    <property type="entry name" value="CUPINCIN"/>
    <property type="match status" value="1"/>
</dbReference>
<reference evidence="4 5" key="1">
    <citation type="submission" date="2024-01" db="EMBL/GenBank/DDBJ databases">
        <title>The genomes of 5 underutilized Papilionoideae crops provide insights into root nodulation and disease resistanc.</title>
        <authorList>
            <person name="Yuan L."/>
        </authorList>
    </citation>
    <scope>NUCLEOTIDE SEQUENCE [LARGE SCALE GENOMIC DNA]</scope>
    <source>
        <strain evidence="4">ZHUSHIDOU_FW_LH</strain>
        <tissue evidence="4">Leaf</tissue>
    </source>
</reference>
<keyword evidence="2" id="KW-0812">Transmembrane</keyword>
<feature type="domain" description="Cupin type-1" evidence="3">
    <location>
        <begin position="322"/>
        <end position="486"/>
    </location>
</feature>
<proteinExistence type="predicted"/>
<comment type="caution">
    <text evidence="4">The sequence shown here is derived from an EMBL/GenBank/DDBJ whole genome shotgun (WGS) entry which is preliminary data.</text>
</comment>
<organism evidence="4 5">
    <name type="scientific">Crotalaria pallida</name>
    <name type="common">Smooth rattlebox</name>
    <name type="synonym">Crotalaria striata</name>
    <dbReference type="NCBI Taxonomy" id="3830"/>
    <lineage>
        <taxon>Eukaryota</taxon>
        <taxon>Viridiplantae</taxon>
        <taxon>Streptophyta</taxon>
        <taxon>Embryophyta</taxon>
        <taxon>Tracheophyta</taxon>
        <taxon>Spermatophyta</taxon>
        <taxon>Magnoliopsida</taxon>
        <taxon>eudicotyledons</taxon>
        <taxon>Gunneridae</taxon>
        <taxon>Pentapetalae</taxon>
        <taxon>rosids</taxon>
        <taxon>fabids</taxon>
        <taxon>Fabales</taxon>
        <taxon>Fabaceae</taxon>
        <taxon>Papilionoideae</taxon>
        <taxon>50 kb inversion clade</taxon>
        <taxon>genistoids sensu lato</taxon>
        <taxon>core genistoids</taxon>
        <taxon>Crotalarieae</taxon>
        <taxon>Crotalaria</taxon>
    </lineage>
</organism>
<dbReference type="AlphaFoldDB" id="A0AAN9DYB4"/>
<feature type="transmembrane region" description="Helical" evidence="2">
    <location>
        <begin position="12"/>
        <end position="29"/>
    </location>
</feature>
<dbReference type="PANTHER" id="PTHR31189">
    <property type="entry name" value="OS03G0336100 PROTEIN-RELATED"/>
    <property type="match status" value="1"/>
</dbReference>
<feature type="domain" description="Cupin type-1" evidence="3">
    <location>
        <begin position="121"/>
        <end position="280"/>
    </location>
</feature>
<dbReference type="SUPFAM" id="SSF51182">
    <property type="entry name" value="RmlC-like cupins"/>
    <property type="match status" value="2"/>
</dbReference>
<sequence>MEWMRHNSFVDGDLFLWVSFSIPLYIFYLKYIKCATLLGAGGEEDPELTTCKHQCKLQQQYSKSEKQACMQSCDKYHEMKKEREREIEEEIRRRKEREMEEEKEKQKHHGEEEEEEEEENPFLFEDDDFETRFETEDGRVRVLDKFTKNSKLLRGIENFRLAILEAKGHTFVAPCHFDSEAVFFVVKGRATIGMVREDKTDRFNLEEGDIIRVPSGTPVYVVNREDNQKLFIAKLHMPLAIPGDFEAFYGPGGRDPESFLTGFSWEVLEAALKSPKEKLERLLKQQEKGGIFKISREHVQSLSKVKGGGIWPFKGQSSSGPFNIFKKSPIISNQYGRLFETNLDDDSHLKDLNLILSFANITNGSMTVPFYMTRATKIILVTGGKGYIEMVCPHVSSSSSRSHSQKSSPSYHGFRASLKPGVVFVVPTGHPFLIGASNKNNLQVLCFEVHAQGNRMLTFAGKRNIVKALNGEAKELAFNYPADKVDEIFSRDEDFFIPGPENYDPEEEEEEYYGHTYSA</sequence>
<protein>
    <recommendedName>
        <fullName evidence="3">Cupin type-1 domain-containing protein</fullName>
    </recommendedName>
</protein>
<feature type="region of interest" description="Disordered" evidence="1">
    <location>
        <begin position="499"/>
        <end position="519"/>
    </location>
</feature>
<dbReference type="EMBL" id="JAYWIO010000008">
    <property type="protein sequence ID" value="KAK7243009.1"/>
    <property type="molecule type" value="Genomic_DNA"/>
</dbReference>
<evidence type="ECO:0000259" key="3">
    <source>
        <dbReference type="SMART" id="SM00835"/>
    </source>
</evidence>
<dbReference type="CDD" id="cd02245">
    <property type="entry name" value="cupin_7S_vicilin-like_C"/>
    <property type="match status" value="1"/>
</dbReference>
<dbReference type="InterPro" id="IPR014710">
    <property type="entry name" value="RmlC-like_jellyroll"/>
</dbReference>
<keyword evidence="2" id="KW-1133">Transmembrane helix</keyword>
<dbReference type="Proteomes" id="UP001372338">
    <property type="component" value="Unassembled WGS sequence"/>
</dbReference>
<dbReference type="Gene3D" id="2.60.120.10">
    <property type="entry name" value="Jelly Rolls"/>
    <property type="match status" value="2"/>
</dbReference>
<name>A0AAN9DYB4_CROPI</name>
<dbReference type="InterPro" id="IPR011051">
    <property type="entry name" value="RmlC_Cupin_sf"/>
</dbReference>
<dbReference type="SMART" id="SM00835">
    <property type="entry name" value="Cupin_1"/>
    <property type="match status" value="2"/>
</dbReference>
<dbReference type="Pfam" id="PF00190">
    <property type="entry name" value="Cupin_1"/>
    <property type="match status" value="2"/>
</dbReference>
<gene>
    <name evidence="4" type="ORF">RIF29_37792</name>
</gene>
<keyword evidence="5" id="KW-1185">Reference proteome</keyword>
<evidence type="ECO:0000256" key="1">
    <source>
        <dbReference type="SAM" id="MobiDB-lite"/>
    </source>
</evidence>
<feature type="region of interest" description="Disordered" evidence="1">
    <location>
        <begin position="93"/>
        <end position="120"/>
    </location>
</feature>